<dbReference type="PIRSF" id="PIRSF033490">
    <property type="entry name" value="MazF"/>
    <property type="match status" value="1"/>
</dbReference>
<dbReference type="EC" id="3.1.-.-" evidence="3"/>
<dbReference type="EMBL" id="PZFK01000012">
    <property type="protein sequence ID" value="PTI29659.1"/>
    <property type="molecule type" value="Genomic_DNA"/>
</dbReference>
<dbReference type="SUPFAM" id="SSF50118">
    <property type="entry name" value="Cell growth inhibitor/plasmid maintenance toxic component"/>
    <property type="match status" value="1"/>
</dbReference>
<comment type="function">
    <text evidence="3">Toxic component of a type II toxin-antitoxin (TA) system.</text>
</comment>
<evidence type="ECO:0000256" key="2">
    <source>
        <dbReference type="ARBA" id="ARBA00022649"/>
    </source>
</evidence>
<evidence type="ECO:0000256" key="1">
    <source>
        <dbReference type="ARBA" id="ARBA00007521"/>
    </source>
</evidence>
<comment type="similarity">
    <text evidence="1 3">Belongs to the PemK/MazF family.</text>
</comment>
<dbReference type="InterPro" id="IPR003477">
    <property type="entry name" value="PemK-like"/>
</dbReference>
<keyword evidence="2" id="KW-1277">Toxin-antitoxin system</keyword>
<dbReference type="GO" id="GO:0016075">
    <property type="term" value="P:rRNA catabolic process"/>
    <property type="evidence" value="ECO:0007669"/>
    <property type="project" value="TreeGrafter"/>
</dbReference>
<dbReference type="Gene3D" id="2.30.30.110">
    <property type="match status" value="1"/>
</dbReference>
<organism evidence="4 6">
    <name type="scientific">Mammaliicoccus vitulinus</name>
    <dbReference type="NCBI Taxonomy" id="71237"/>
    <lineage>
        <taxon>Bacteria</taxon>
        <taxon>Bacillati</taxon>
        <taxon>Bacillota</taxon>
        <taxon>Bacilli</taxon>
        <taxon>Bacillales</taxon>
        <taxon>Staphylococcaceae</taxon>
        <taxon>Mammaliicoccus</taxon>
    </lineage>
</organism>
<evidence type="ECO:0000313" key="6">
    <source>
        <dbReference type="Proteomes" id="UP000241209"/>
    </source>
</evidence>
<dbReference type="Pfam" id="PF02452">
    <property type="entry name" value="PemK_toxin"/>
    <property type="match status" value="1"/>
</dbReference>
<evidence type="ECO:0000313" key="4">
    <source>
        <dbReference type="EMBL" id="PTI29659.1"/>
    </source>
</evidence>
<dbReference type="OrthoDB" id="9808744at2"/>
<dbReference type="InterPro" id="IPR011067">
    <property type="entry name" value="Plasmid_toxin/cell-grow_inhib"/>
</dbReference>
<dbReference type="Proteomes" id="UP000241209">
    <property type="component" value="Unassembled WGS sequence"/>
</dbReference>
<dbReference type="GO" id="GO:0016787">
    <property type="term" value="F:hydrolase activity"/>
    <property type="evidence" value="ECO:0007669"/>
    <property type="project" value="UniProtKB-KW"/>
</dbReference>
<proteinExistence type="inferred from homology"/>
<gene>
    <name evidence="4" type="ORF">BU072_07375</name>
    <name evidence="5" type="ORF">I6J37_08355</name>
</gene>
<dbReference type="GO" id="GO:0004521">
    <property type="term" value="F:RNA endonuclease activity"/>
    <property type="evidence" value="ECO:0007669"/>
    <property type="project" value="TreeGrafter"/>
</dbReference>
<keyword evidence="3" id="KW-0540">Nuclease</keyword>
<reference evidence="4 6" key="1">
    <citation type="journal article" date="2016" name="Front. Microbiol.">
        <title>Comprehensive Phylogenetic Analysis of Bovine Non-aureus Staphylococci Species Based on Whole-Genome Sequencing.</title>
        <authorList>
            <person name="Naushad S."/>
            <person name="Barkema H.W."/>
            <person name="Luby C."/>
            <person name="Condas L.A."/>
            <person name="Nobrega D.B."/>
            <person name="Carson D.A."/>
            <person name="De Buck J."/>
        </authorList>
    </citation>
    <scope>NUCLEOTIDE SEQUENCE [LARGE SCALE GENOMIC DNA]</scope>
    <source>
        <strain evidence="4 6">SNUC 2204</strain>
    </source>
</reference>
<evidence type="ECO:0000313" key="7">
    <source>
        <dbReference type="Proteomes" id="UP000627155"/>
    </source>
</evidence>
<dbReference type="EMBL" id="CP069486">
    <property type="protein sequence ID" value="QRO84233.1"/>
    <property type="molecule type" value="Genomic_DNA"/>
</dbReference>
<protein>
    <recommendedName>
        <fullName evidence="3">mRNA interferase</fullName>
        <ecNumber evidence="3">3.1.-.-</ecNumber>
    </recommendedName>
</protein>
<dbReference type="PANTHER" id="PTHR33988">
    <property type="entry name" value="ENDORIBONUCLEASE MAZF-RELATED"/>
    <property type="match status" value="1"/>
</dbReference>
<dbReference type="Proteomes" id="UP000627155">
    <property type="component" value="Chromosome"/>
</dbReference>
<reference evidence="4" key="2">
    <citation type="submission" date="2018-03" db="EMBL/GenBank/DDBJ databases">
        <authorList>
            <person name="Keele B.F."/>
        </authorList>
    </citation>
    <scope>NUCLEOTIDE SEQUENCE</scope>
    <source>
        <strain evidence="4">SNUC 2204</strain>
    </source>
</reference>
<keyword evidence="3" id="KW-0378">Hydrolase</keyword>
<dbReference type="RefSeq" id="WP_016910942.1">
    <property type="nucleotide sequence ID" value="NZ_BMDF01000004.1"/>
</dbReference>
<dbReference type="GO" id="GO:0006402">
    <property type="term" value="P:mRNA catabolic process"/>
    <property type="evidence" value="ECO:0007669"/>
    <property type="project" value="TreeGrafter"/>
</dbReference>
<dbReference type="PANTHER" id="PTHR33988:SF2">
    <property type="entry name" value="ENDORIBONUCLEASE MAZF"/>
    <property type="match status" value="1"/>
</dbReference>
<keyword evidence="3" id="KW-0255">Endonuclease</keyword>
<name>A0A2T4PTI0_9STAP</name>
<dbReference type="STRING" id="1167632.GCA_000286335_00216"/>
<evidence type="ECO:0000313" key="5">
    <source>
        <dbReference type="EMBL" id="QRO84233.1"/>
    </source>
</evidence>
<keyword evidence="7" id="KW-1185">Reference proteome</keyword>
<dbReference type="GO" id="GO:0003677">
    <property type="term" value="F:DNA binding"/>
    <property type="evidence" value="ECO:0007669"/>
    <property type="project" value="InterPro"/>
</dbReference>
<dbReference type="AlphaFoldDB" id="A0A2T4PTI0"/>
<reference evidence="5 7" key="3">
    <citation type="submission" date="2021-02" db="EMBL/GenBank/DDBJ databases">
        <title>FDA dAtabase for Regulatory Grade micrObial Sequences (FDA-ARGOS): Supporting development and validation of Infectious Disease Dx tests.</title>
        <authorList>
            <person name="Sproer C."/>
            <person name="Gronow S."/>
            <person name="Severitt S."/>
            <person name="Schroder I."/>
            <person name="Tallon L."/>
            <person name="Sadzewicz L."/>
            <person name="Zhao X."/>
            <person name="Boylan J."/>
            <person name="Ott S."/>
            <person name="Bowen H."/>
            <person name="Vavikolanu K."/>
            <person name="Mehta A."/>
            <person name="Aluvathingal J."/>
            <person name="Nadendla S."/>
            <person name="Lowell S."/>
            <person name="Myers T."/>
            <person name="Yan Y."/>
            <person name="Sichtig H."/>
        </authorList>
    </citation>
    <scope>NUCLEOTIDE SEQUENCE [LARGE SCALE GENOMIC DNA]</scope>
    <source>
        <strain evidence="5 7">FDAARGOS_1207</strain>
    </source>
</reference>
<accession>A0A2T4PTI0</accession>
<dbReference type="GeneID" id="64117008"/>
<sequence>MRRGDVYLADLSPVTGSEQGGTRPVVIIQNDTGNRYSPTVIVAAITGKINKAKIPTHVEIEAAKYKLDRDSVILLEQIRTIDKKRLKEKLTYLSDAKMKEVDTAIAISLNLTLQQKFDALGNT</sequence>
<evidence type="ECO:0000256" key="3">
    <source>
        <dbReference type="PIRNR" id="PIRNR033490"/>
    </source>
</evidence>